<evidence type="ECO:0000313" key="5">
    <source>
        <dbReference type="EMBL" id="KRN03731.1"/>
    </source>
</evidence>
<dbReference type="Pfam" id="PF22020">
    <property type="entry name" value="RlmL_1st"/>
    <property type="match status" value="1"/>
</dbReference>
<keyword evidence="6" id="KW-1185">Reference proteome</keyword>
<organism evidence="5 6">
    <name type="scientific">Holzapfeliella floricola DSM 23037 = JCM 16512</name>
    <dbReference type="NCBI Taxonomy" id="1423744"/>
    <lineage>
        <taxon>Bacteria</taxon>
        <taxon>Bacillati</taxon>
        <taxon>Bacillota</taxon>
        <taxon>Bacilli</taxon>
        <taxon>Lactobacillales</taxon>
        <taxon>Lactobacillaceae</taxon>
        <taxon>Holzapfeliella</taxon>
    </lineage>
</organism>
<dbReference type="PATRIC" id="fig|1423744.4.peg.866"/>
<reference evidence="5 6" key="1">
    <citation type="journal article" date="2015" name="Genome Announc.">
        <title>Expanding the biotechnology potential of lactobacilli through comparative genomics of 213 strains and associated genera.</title>
        <authorList>
            <person name="Sun Z."/>
            <person name="Harris H.M."/>
            <person name="McCann A."/>
            <person name="Guo C."/>
            <person name="Argimon S."/>
            <person name="Zhang W."/>
            <person name="Yang X."/>
            <person name="Jeffery I.B."/>
            <person name="Cooney J.C."/>
            <person name="Kagawa T.F."/>
            <person name="Liu W."/>
            <person name="Song Y."/>
            <person name="Salvetti E."/>
            <person name="Wrobel A."/>
            <person name="Rasinkangas P."/>
            <person name="Parkhill J."/>
            <person name="Rea M.C."/>
            <person name="O'Sullivan O."/>
            <person name="Ritari J."/>
            <person name="Douillard F.P."/>
            <person name="Paul Ross R."/>
            <person name="Yang R."/>
            <person name="Briner A.E."/>
            <person name="Felis G.E."/>
            <person name="de Vos W.M."/>
            <person name="Barrangou R."/>
            <person name="Klaenhammer T.R."/>
            <person name="Caufield P.W."/>
            <person name="Cui Y."/>
            <person name="Zhang H."/>
            <person name="O'Toole P.W."/>
        </authorList>
    </citation>
    <scope>NUCLEOTIDE SEQUENCE [LARGE SCALE GENOMIC DNA]</scope>
    <source>
        <strain evidence="5 6">DSM 23037</strain>
    </source>
</reference>
<dbReference type="Pfam" id="PF01170">
    <property type="entry name" value="UPF0020"/>
    <property type="match status" value="1"/>
</dbReference>
<dbReference type="Gene3D" id="3.30.2130.30">
    <property type="match status" value="1"/>
</dbReference>
<dbReference type="RefSeq" id="WP_056975046.1">
    <property type="nucleotide sequence ID" value="NZ_AYZL01000020.1"/>
</dbReference>
<dbReference type="Gene3D" id="3.40.50.150">
    <property type="entry name" value="Vaccinia Virus protein VP39"/>
    <property type="match status" value="1"/>
</dbReference>
<evidence type="ECO:0000256" key="2">
    <source>
        <dbReference type="ARBA" id="ARBA00022679"/>
    </source>
</evidence>
<keyword evidence="3" id="KW-0694">RNA-binding</keyword>
<proteinExistence type="predicted"/>
<dbReference type="EMBL" id="AYZL01000020">
    <property type="protein sequence ID" value="KRN03731.1"/>
    <property type="molecule type" value="Genomic_DNA"/>
</dbReference>
<dbReference type="PANTHER" id="PTHR47313:SF1">
    <property type="entry name" value="RIBOSOMAL RNA LARGE SUBUNIT METHYLTRANSFERASE K_L"/>
    <property type="match status" value="1"/>
</dbReference>
<dbReference type="InterPro" id="IPR054170">
    <property type="entry name" value="RlmL_1st"/>
</dbReference>
<feature type="domain" description="THUMP" evidence="4">
    <location>
        <begin position="43"/>
        <end position="154"/>
    </location>
</feature>
<dbReference type="SUPFAM" id="SSF53335">
    <property type="entry name" value="S-adenosyl-L-methionine-dependent methyltransferases"/>
    <property type="match status" value="1"/>
</dbReference>
<evidence type="ECO:0000259" key="4">
    <source>
        <dbReference type="PROSITE" id="PS51165"/>
    </source>
</evidence>
<dbReference type="GO" id="GO:0008990">
    <property type="term" value="F:rRNA (guanine-N2-)-methyltransferase activity"/>
    <property type="evidence" value="ECO:0007669"/>
    <property type="project" value="TreeGrafter"/>
</dbReference>
<evidence type="ECO:0000256" key="3">
    <source>
        <dbReference type="PROSITE-ProRule" id="PRU00529"/>
    </source>
</evidence>
<dbReference type="CDD" id="cd11715">
    <property type="entry name" value="THUMP_AdoMetMT"/>
    <property type="match status" value="1"/>
</dbReference>
<dbReference type="GO" id="GO:0070043">
    <property type="term" value="F:rRNA (guanine-N7-)-methyltransferase activity"/>
    <property type="evidence" value="ECO:0007669"/>
    <property type="project" value="TreeGrafter"/>
</dbReference>
<dbReference type="SMART" id="SM00981">
    <property type="entry name" value="THUMP"/>
    <property type="match status" value="1"/>
</dbReference>
<protein>
    <submittedName>
        <fullName evidence="5">Methyltransferase</fullName>
    </submittedName>
</protein>
<name>A0A0R2DJV7_9LACO</name>
<dbReference type="InterPro" id="IPR000241">
    <property type="entry name" value="RlmKL-like_Mtase"/>
</dbReference>
<dbReference type="STRING" id="1423744.FC86_GL000842"/>
<dbReference type="Proteomes" id="UP000051378">
    <property type="component" value="Unassembled WGS sequence"/>
</dbReference>
<accession>A0A0R2DJV7</accession>
<gene>
    <name evidence="5" type="ORF">FC86_GL000842</name>
</gene>
<dbReference type="Pfam" id="PF02926">
    <property type="entry name" value="THUMP"/>
    <property type="match status" value="1"/>
</dbReference>
<keyword evidence="1 5" id="KW-0489">Methyltransferase</keyword>
<sequence length="373" mass="42907">MSYQLFTTMASGFESLVKQELQDLGYEVETENGRVFFEGEQEDIAKTNLWLRVADRVKILIKEFKVTTFEKLYDEINEIDWAELIPVDGAFPVQGKSVRSKLHHEPSIQSVTKKAIVNKMAEQYHRRGVLLENGATYPLDITITKDVARVSLDTTGASLFKRGYRTEHGEAPLKENFVAGLLGLTKYDGSQLLVDPMTGSGTIPIEAAMKARNIAPGMKREFAYEQFDWFDNTLLEKALVEAEEAIDRDIKLQIEAFDINQEMIEIAKLNAYDAGVLHDIEFKQRAVKDFKTDVEEGIIIANPPYGVRMKEIESVRKLYKEMGQVFNPLTHWSKYILTSDLSFEKFYDQKATKRRKLYNGRLRTDLFQFWAKR</sequence>
<comment type="caution">
    <text evidence="5">The sequence shown here is derived from an EMBL/GenBank/DDBJ whole genome shotgun (WGS) entry which is preliminary data.</text>
</comment>
<dbReference type="InterPro" id="IPR004114">
    <property type="entry name" value="THUMP_dom"/>
</dbReference>
<keyword evidence="2 5" id="KW-0808">Transferase</keyword>
<dbReference type="OrthoDB" id="9809404at2"/>
<dbReference type="InterPro" id="IPR029063">
    <property type="entry name" value="SAM-dependent_MTases_sf"/>
</dbReference>
<evidence type="ECO:0000256" key="1">
    <source>
        <dbReference type="ARBA" id="ARBA00022603"/>
    </source>
</evidence>
<dbReference type="GO" id="GO:0003723">
    <property type="term" value="F:RNA binding"/>
    <property type="evidence" value="ECO:0007669"/>
    <property type="project" value="UniProtKB-UniRule"/>
</dbReference>
<dbReference type="PANTHER" id="PTHR47313">
    <property type="entry name" value="RIBOSOMAL RNA LARGE SUBUNIT METHYLTRANSFERASE K/L"/>
    <property type="match status" value="1"/>
</dbReference>
<dbReference type="AlphaFoldDB" id="A0A0R2DJV7"/>
<evidence type="ECO:0000313" key="6">
    <source>
        <dbReference type="Proteomes" id="UP000051378"/>
    </source>
</evidence>
<dbReference type="PROSITE" id="PS51165">
    <property type="entry name" value="THUMP"/>
    <property type="match status" value="1"/>
</dbReference>